<accession>A0A5S6QA88</accession>
<keyword evidence="4" id="KW-0472">Membrane</keyword>
<dbReference type="PANTHER" id="PTHR10983">
    <property type="entry name" value="1-ACYLGLYCEROL-3-PHOSPHATE ACYLTRANSFERASE-RELATED"/>
    <property type="match status" value="1"/>
</dbReference>
<keyword evidence="6" id="KW-1185">Reference proteome</keyword>
<feature type="domain" description="Phospholipid/glycerol acyltransferase" evidence="5">
    <location>
        <begin position="43"/>
        <end position="168"/>
    </location>
</feature>
<dbReference type="SUPFAM" id="SSF69593">
    <property type="entry name" value="Glycerol-3-phosphate (1)-acyltransferase"/>
    <property type="match status" value="1"/>
</dbReference>
<dbReference type="Pfam" id="PF16076">
    <property type="entry name" value="Acyltransf_C"/>
    <property type="match status" value="1"/>
</dbReference>
<keyword evidence="3" id="KW-0012">Acyltransferase</keyword>
<dbReference type="InterPro" id="IPR032098">
    <property type="entry name" value="Acyltransf_C"/>
</dbReference>
<dbReference type="GO" id="GO:0036149">
    <property type="term" value="P:phosphatidylinositol acyl-chain remodeling"/>
    <property type="evidence" value="ECO:0007669"/>
    <property type="project" value="TreeGrafter"/>
</dbReference>
<evidence type="ECO:0000256" key="3">
    <source>
        <dbReference type="ARBA" id="ARBA00023315"/>
    </source>
</evidence>
<reference evidence="7" key="1">
    <citation type="submission" date="2019-12" db="UniProtKB">
        <authorList>
            <consortium name="WormBaseParasite"/>
        </authorList>
    </citation>
    <scope>IDENTIFICATION</scope>
</reference>
<name>A0A5S6QA88_TRIMR</name>
<dbReference type="GO" id="GO:0005739">
    <property type="term" value="C:mitochondrion"/>
    <property type="evidence" value="ECO:0007669"/>
    <property type="project" value="TreeGrafter"/>
</dbReference>
<dbReference type="CDD" id="cd07990">
    <property type="entry name" value="LPLAT_LCLAT1-like"/>
    <property type="match status" value="1"/>
</dbReference>
<organism evidence="6 7">
    <name type="scientific">Trichuris muris</name>
    <name type="common">Mouse whipworm</name>
    <dbReference type="NCBI Taxonomy" id="70415"/>
    <lineage>
        <taxon>Eukaryota</taxon>
        <taxon>Metazoa</taxon>
        <taxon>Ecdysozoa</taxon>
        <taxon>Nematoda</taxon>
        <taxon>Enoplea</taxon>
        <taxon>Dorylaimia</taxon>
        <taxon>Trichinellida</taxon>
        <taxon>Trichuridae</taxon>
        <taxon>Trichuris</taxon>
    </lineage>
</organism>
<dbReference type="InterPro" id="IPR002123">
    <property type="entry name" value="Plipid/glycerol_acylTrfase"/>
</dbReference>
<protein>
    <submittedName>
        <fullName evidence="7">PlsC domain-containing protein</fullName>
    </submittedName>
</protein>
<sequence>MVDDMLYSIYQRFLLFFFENFSAVELILYCSSSFAQAEAGEKAICICNHQSSFDWAVFDMLAIRQNRLGSLRYVLKDSLQYLPLYGWYFFAHGGVYVRRGSAFKQARAIRQLQYLRSLDQTTSLVLFPEGTRFHPSKTRDIAKSRQLAIEAGVTPPEKTLLPRFRGMHLTVDTLGDTFDAVYDVTIVYERAGQQGEQALLAPGLYDVLCGPAYYKVHAHVDRIPMSVVPREEQSLQRWLYDRFSIKDRAFRNFLTDGRPFAEEPIACKRVSFADTLPSALLLSAATIALLCTAKGRRLFVRVWALGSLACLVSSRARFPKTEESPSSATLLHSSSLYAQLPRLHPFMEETKLFYTAVAAAVVCTLLLALMICLCCRRFRRGHSYEPAVAQLVTNPNSGRPAKEFYV</sequence>
<evidence type="ECO:0000313" key="6">
    <source>
        <dbReference type="Proteomes" id="UP000046395"/>
    </source>
</evidence>
<dbReference type="PANTHER" id="PTHR10983:SF73">
    <property type="entry name" value="1-ACYL-SN-GLYCEROL-3-PHOSPHATE ACYLTRANSFERASE EPSILON"/>
    <property type="match status" value="1"/>
</dbReference>
<evidence type="ECO:0000256" key="4">
    <source>
        <dbReference type="SAM" id="Phobius"/>
    </source>
</evidence>
<feature type="transmembrane region" description="Helical" evidence="4">
    <location>
        <begin position="352"/>
        <end position="375"/>
    </location>
</feature>
<dbReference type="Proteomes" id="UP000046395">
    <property type="component" value="Unassembled WGS sequence"/>
</dbReference>
<evidence type="ECO:0000313" key="7">
    <source>
        <dbReference type="WBParaSite" id="TMUE_1000003882.1"/>
    </source>
</evidence>
<dbReference type="GO" id="GO:0016746">
    <property type="term" value="F:acyltransferase activity"/>
    <property type="evidence" value="ECO:0007669"/>
    <property type="project" value="UniProtKB-KW"/>
</dbReference>
<evidence type="ECO:0000259" key="5">
    <source>
        <dbReference type="SMART" id="SM00563"/>
    </source>
</evidence>
<dbReference type="STRING" id="70415.A0A5S6QA88"/>
<dbReference type="SMART" id="SM00563">
    <property type="entry name" value="PlsC"/>
    <property type="match status" value="1"/>
</dbReference>
<dbReference type="GO" id="GO:0005783">
    <property type="term" value="C:endoplasmic reticulum"/>
    <property type="evidence" value="ECO:0007669"/>
    <property type="project" value="TreeGrafter"/>
</dbReference>
<keyword evidence="2" id="KW-0808">Transferase</keyword>
<dbReference type="WBParaSite" id="TMUE_1000003882.1">
    <property type="protein sequence ID" value="TMUE_1000003882.1"/>
    <property type="gene ID" value="WBGene00290097"/>
</dbReference>
<evidence type="ECO:0000256" key="1">
    <source>
        <dbReference type="ARBA" id="ARBA00008655"/>
    </source>
</evidence>
<keyword evidence="4" id="KW-0812">Transmembrane</keyword>
<keyword evidence="4" id="KW-1133">Transmembrane helix</keyword>
<dbReference type="Pfam" id="PF01553">
    <property type="entry name" value="Acyltransferase"/>
    <property type="match status" value="1"/>
</dbReference>
<dbReference type="AlphaFoldDB" id="A0A5S6QA88"/>
<proteinExistence type="inferred from homology"/>
<comment type="similarity">
    <text evidence="1">Belongs to the 1-acyl-sn-glycerol-3-phosphate acyltransferase family.</text>
</comment>
<evidence type="ECO:0000256" key="2">
    <source>
        <dbReference type="ARBA" id="ARBA00022679"/>
    </source>
</evidence>